<name>A0A9W7VZY8_9PEZI</name>
<accession>A0A9W7VZY8</accession>
<evidence type="ECO:0000313" key="1">
    <source>
        <dbReference type="EMBL" id="KAH9824520.1"/>
    </source>
</evidence>
<dbReference type="AlphaFoldDB" id="A0A9W7VZY8"/>
<keyword evidence="2" id="KW-1185">Reference proteome</keyword>
<proteinExistence type="predicted"/>
<dbReference type="EMBL" id="RIBY02002145">
    <property type="protein sequence ID" value="KAH9824520.1"/>
    <property type="molecule type" value="Genomic_DNA"/>
</dbReference>
<comment type="caution">
    <text evidence="1">The sequence shown here is derived from an EMBL/GenBank/DDBJ whole genome shotgun (WGS) entry which is preliminary data.</text>
</comment>
<evidence type="ECO:0000313" key="2">
    <source>
        <dbReference type="Proteomes" id="UP001138500"/>
    </source>
</evidence>
<gene>
    <name evidence="1" type="ORF">Tdes44962_MAKER04340</name>
</gene>
<reference evidence="1 2" key="1">
    <citation type="journal article" date="2018" name="IMA Fungus">
        <title>IMA Genome-F 10: Nine draft genome sequences of Claviceps purpurea s.lat., including C. arundinis, C. humidiphila, and C. cf. spartinae, pseudomolecules for the pitch canker pathogen Fusarium circinatum, draft genome of Davidsoniella eucalypti, Grosmannia galeiformis, Quambalaria eucalypti, and Teratosphaeria destructans.</title>
        <authorList>
            <person name="Wingfield B.D."/>
            <person name="Liu M."/>
            <person name="Nguyen H.D."/>
            <person name="Lane F.A."/>
            <person name="Morgan S.W."/>
            <person name="De Vos L."/>
            <person name="Wilken P.M."/>
            <person name="Duong T.A."/>
            <person name="Aylward J."/>
            <person name="Coetzee M.P."/>
            <person name="Dadej K."/>
            <person name="De Beer Z.W."/>
            <person name="Findlay W."/>
            <person name="Havenga M."/>
            <person name="Kolarik M."/>
            <person name="Menzies J.G."/>
            <person name="Naidoo K."/>
            <person name="Pochopski O."/>
            <person name="Shoukouhi P."/>
            <person name="Santana Q.C."/>
            <person name="Seifert K.A."/>
            <person name="Soal N."/>
            <person name="Steenkamp E.T."/>
            <person name="Tatham C.T."/>
            <person name="van der Nest M.A."/>
            <person name="Wingfield M.J."/>
        </authorList>
    </citation>
    <scope>NUCLEOTIDE SEQUENCE [LARGE SCALE GENOMIC DNA]</scope>
    <source>
        <strain evidence="1">CMW44962</strain>
    </source>
</reference>
<reference evidence="1 2" key="2">
    <citation type="journal article" date="2021" name="Curr. Genet.">
        <title>Genetic response to nitrogen starvation in the aggressive Eucalyptus foliar pathogen Teratosphaeria destructans.</title>
        <authorList>
            <person name="Havenga M."/>
            <person name="Wingfield B.D."/>
            <person name="Wingfield M.J."/>
            <person name="Dreyer L.L."/>
            <person name="Roets F."/>
            <person name="Aylward J."/>
        </authorList>
    </citation>
    <scope>NUCLEOTIDE SEQUENCE [LARGE SCALE GENOMIC DNA]</scope>
    <source>
        <strain evidence="1">CMW44962</strain>
    </source>
</reference>
<organism evidence="1 2">
    <name type="scientific">Teratosphaeria destructans</name>
    <dbReference type="NCBI Taxonomy" id="418781"/>
    <lineage>
        <taxon>Eukaryota</taxon>
        <taxon>Fungi</taxon>
        <taxon>Dikarya</taxon>
        <taxon>Ascomycota</taxon>
        <taxon>Pezizomycotina</taxon>
        <taxon>Dothideomycetes</taxon>
        <taxon>Dothideomycetidae</taxon>
        <taxon>Mycosphaerellales</taxon>
        <taxon>Teratosphaeriaceae</taxon>
        <taxon>Teratosphaeria</taxon>
    </lineage>
</organism>
<protein>
    <submittedName>
        <fullName evidence="1">Uncharacterized protein</fullName>
    </submittedName>
</protein>
<dbReference type="OrthoDB" id="5314997at2759"/>
<sequence length="252" mass="28255">MALDRLQNIFRPHPLPATSVKQDVVIMELRTSLQNAKVSGLDGELAKGRRSQASGRAVRVAATRDTYETRTFRKHNLELDTRKTGTEAAAERHMVVDGRHATALTRHLTACTETRAQLRPCGPCGRWPFRLLDLPPELRLWICRHLLAPTGSISLRSCGHHFPLQVLSGIHSTNFLRVCKLVNQEATSVHFGDNTIMTSFKLEDGTTVPPRNNKRLPDHVRPQLTSLTLVIGVTSWWTQFIGDSRQLQAMTS</sequence>
<dbReference type="Proteomes" id="UP001138500">
    <property type="component" value="Unassembled WGS sequence"/>
</dbReference>